<name>A0A1U7M7P0_TISCR</name>
<dbReference type="NCBIfam" id="TIGR00594">
    <property type="entry name" value="polc"/>
    <property type="match status" value="1"/>
</dbReference>
<dbReference type="AlphaFoldDB" id="A0A1U7M7P0"/>
<protein>
    <submittedName>
        <fullName evidence="2">DNA polymerase III subunit alpha</fullName>
        <ecNumber evidence="2">2.7.7.7</ecNumber>
    </submittedName>
</protein>
<organism evidence="2 3">
    <name type="scientific">Tissierella creatinophila DSM 6911</name>
    <dbReference type="NCBI Taxonomy" id="1123403"/>
    <lineage>
        <taxon>Bacteria</taxon>
        <taxon>Bacillati</taxon>
        <taxon>Bacillota</taxon>
        <taxon>Tissierellia</taxon>
        <taxon>Tissierellales</taxon>
        <taxon>Tissierellaceae</taxon>
        <taxon>Tissierella</taxon>
    </lineage>
</organism>
<dbReference type="Gene3D" id="3.20.20.140">
    <property type="entry name" value="Metal-dependent hydrolases"/>
    <property type="match status" value="1"/>
</dbReference>
<gene>
    <name evidence="2" type="primary">dnaE_1</name>
    <name evidence="2" type="ORF">TICRE_07290</name>
</gene>
<dbReference type="PANTHER" id="PTHR32294">
    <property type="entry name" value="DNA POLYMERASE III SUBUNIT ALPHA"/>
    <property type="match status" value="1"/>
</dbReference>
<comment type="caution">
    <text evidence="2">The sequence shown here is derived from an EMBL/GenBank/DDBJ whole genome shotgun (WGS) entry which is preliminary data.</text>
</comment>
<keyword evidence="2" id="KW-0548">Nucleotidyltransferase</keyword>
<sequence length="409" mass="47207">MIKIEKKDFVHLHVHTQYSLLDGSAKIKELIKKAKEMQMDSIAITDHGSMFGIIDFYKEAKKNDIKPILGSEVYVARDKYTDKETKDKKRYHLVLLAENNIGYSNLMKIVSEGYINGFYYKPRIDHEVLKKYSEGIIALSACLAGEVQQYILEDNYEKAKEIALKYRDIFGEGNFFLELQDHGMKEQLRVNSELVKLSRETKIPLIATNDVHYLNKKDAEVHDILLCIQTGKTIGETDRMRFPSDEFYLKSPEEMYERFGNYEDAIENTINIAKRCNVEIEFGNLHLPEYTVPEGFTNKSYLEKLILEGLKNRYGELTDELMDRFLYEFGIIVDMGYIDYFLIVWDFIKYAKDNGIMVGPGRGSAAGSIVSYGLGIIDIDPIEYGLIFERFLNPERVTMPDIDIGATRL</sequence>
<feature type="domain" description="Polymerase/histidinol phosphatase N-terminal" evidence="1">
    <location>
        <begin position="10"/>
        <end position="77"/>
    </location>
</feature>
<dbReference type="GO" id="GO:0008408">
    <property type="term" value="F:3'-5' exonuclease activity"/>
    <property type="evidence" value="ECO:0007669"/>
    <property type="project" value="InterPro"/>
</dbReference>
<keyword evidence="2" id="KW-0808">Transferase</keyword>
<dbReference type="GO" id="GO:0006260">
    <property type="term" value="P:DNA replication"/>
    <property type="evidence" value="ECO:0007669"/>
    <property type="project" value="InterPro"/>
</dbReference>
<dbReference type="InterPro" id="IPR003141">
    <property type="entry name" value="Pol/His_phosphatase_N"/>
</dbReference>
<proteinExistence type="predicted"/>
<dbReference type="Proteomes" id="UP000186112">
    <property type="component" value="Unassembled WGS sequence"/>
</dbReference>
<accession>A0A1U7M7P0</accession>
<dbReference type="InterPro" id="IPR004013">
    <property type="entry name" value="PHP_dom"/>
</dbReference>
<dbReference type="Pfam" id="PF07733">
    <property type="entry name" value="DNA_pol3_alpha"/>
    <property type="match status" value="1"/>
</dbReference>
<reference evidence="2 3" key="1">
    <citation type="submission" date="2016-02" db="EMBL/GenBank/DDBJ databases">
        <title>Genome sequence of Tissierella creatinophila DSM 6911.</title>
        <authorList>
            <person name="Poehlein A."/>
            <person name="Daniel R."/>
        </authorList>
    </citation>
    <scope>NUCLEOTIDE SEQUENCE [LARGE SCALE GENOMIC DNA]</scope>
    <source>
        <strain evidence="2 3">DSM 6911</strain>
    </source>
</reference>
<dbReference type="Pfam" id="PF02811">
    <property type="entry name" value="PHP"/>
    <property type="match status" value="1"/>
</dbReference>
<dbReference type="SUPFAM" id="SSF89550">
    <property type="entry name" value="PHP domain-like"/>
    <property type="match status" value="1"/>
</dbReference>
<dbReference type="PANTHER" id="PTHR32294:SF0">
    <property type="entry name" value="DNA POLYMERASE III SUBUNIT ALPHA"/>
    <property type="match status" value="1"/>
</dbReference>
<dbReference type="InterPro" id="IPR004805">
    <property type="entry name" value="DnaE2/DnaE/PolC"/>
</dbReference>
<keyword evidence="3" id="KW-1185">Reference proteome</keyword>
<dbReference type="GO" id="GO:0003887">
    <property type="term" value="F:DNA-directed DNA polymerase activity"/>
    <property type="evidence" value="ECO:0007669"/>
    <property type="project" value="UniProtKB-EC"/>
</dbReference>
<dbReference type="InterPro" id="IPR011708">
    <property type="entry name" value="DNA_pol3_alpha_NTPase_dom"/>
</dbReference>
<evidence type="ECO:0000259" key="1">
    <source>
        <dbReference type="SMART" id="SM00481"/>
    </source>
</evidence>
<dbReference type="EC" id="2.7.7.7" evidence="2"/>
<evidence type="ECO:0000313" key="3">
    <source>
        <dbReference type="Proteomes" id="UP000186112"/>
    </source>
</evidence>
<dbReference type="SMART" id="SM00481">
    <property type="entry name" value="POLIIIAc"/>
    <property type="match status" value="1"/>
</dbReference>
<evidence type="ECO:0000313" key="2">
    <source>
        <dbReference type="EMBL" id="OLS03301.1"/>
    </source>
</evidence>
<dbReference type="EMBL" id="LTDM01000010">
    <property type="protein sequence ID" value="OLS03301.1"/>
    <property type="molecule type" value="Genomic_DNA"/>
</dbReference>
<dbReference type="InterPro" id="IPR016195">
    <property type="entry name" value="Pol/histidinol_Pase-like"/>
</dbReference>
<dbReference type="CDD" id="cd12113">
    <property type="entry name" value="PHP_PolIIIA_DnaE3"/>
    <property type="match status" value="1"/>
</dbReference>